<gene>
    <name evidence="10" type="ORF">OF850_07775</name>
</gene>
<organism evidence="10 11">
    <name type="scientific">Sabulicella glaciei</name>
    <dbReference type="NCBI Taxonomy" id="2984948"/>
    <lineage>
        <taxon>Bacteria</taxon>
        <taxon>Pseudomonadati</taxon>
        <taxon>Pseudomonadota</taxon>
        <taxon>Alphaproteobacteria</taxon>
        <taxon>Acetobacterales</taxon>
        <taxon>Acetobacteraceae</taxon>
        <taxon>Sabulicella</taxon>
    </lineage>
</organism>
<dbReference type="InterPro" id="IPR011614">
    <property type="entry name" value="Catalase_core"/>
</dbReference>
<dbReference type="Pfam" id="PF00199">
    <property type="entry name" value="Catalase"/>
    <property type="match status" value="1"/>
</dbReference>
<dbReference type="Gene3D" id="2.40.180.10">
    <property type="entry name" value="Catalase core domain"/>
    <property type="match status" value="1"/>
</dbReference>
<dbReference type="PIRSF" id="PIRSF000296">
    <property type="entry name" value="SrpA"/>
    <property type="match status" value="1"/>
</dbReference>
<comment type="function">
    <text evidence="7">Has an organic peroxide-dependent peroxidase activity.</text>
</comment>
<evidence type="ECO:0000256" key="8">
    <source>
        <dbReference type="SAM" id="SignalP"/>
    </source>
</evidence>
<dbReference type="InterPro" id="IPR018028">
    <property type="entry name" value="Catalase"/>
</dbReference>
<comment type="similarity">
    <text evidence="1 7">Belongs to the catalase family.</text>
</comment>
<keyword evidence="8" id="KW-0732">Signal</keyword>
<feature type="signal peptide" evidence="8">
    <location>
        <begin position="1"/>
        <end position="21"/>
    </location>
</feature>
<keyword evidence="2 7" id="KW-0575">Peroxidase</keyword>
<evidence type="ECO:0000256" key="1">
    <source>
        <dbReference type="ARBA" id="ARBA00005329"/>
    </source>
</evidence>
<protein>
    <recommendedName>
        <fullName evidence="7">Catalase-related peroxidase</fullName>
        <ecNumber evidence="7">1.11.1.-</ecNumber>
    </recommendedName>
</protein>
<keyword evidence="5 7" id="KW-0560">Oxidoreductase</keyword>
<dbReference type="InterPro" id="IPR024168">
    <property type="entry name" value="Catalase_SrpA-type_pred"/>
</dbReference>
<dbReference type="PRINTS" id="PR00067">
    <property type="entry name" value="CATALASE"/>
</dbReference>
<dbReference type="EMBL" id="JAPFQI010000003">
    <property type="protein sequence ID" value="MCW8085519.1"/>
    <property type="molecule type" value="Genomic_DNA"/>
</dbReference>
<keyword evidence="11" id="KW-1185">Reference proteome</keyword>
<feature type="domain" description="Catalase core" evidence="9">
    <location>
        <begin position="5"/>
        <end position="325"/>
    </location>
</feature>
<evidence type="ECO:0000259" key="9">
    <source>
        <dbReference type="SMART" id="SM01060"/>
    </source>
</evidence>
<evidence type="ECO:0000256" key="2">
    <source>
        <dbReference type="ARBA" id="ARBA00022559"/>
    </source>
</evidence>
<dbReference type="PANTHER" id="PTHR11465:SF9">
    <property type="entry name" value="CATALASE"/>
    <property type="match status" value="1"/>
</dbReference>
<evidence type="ECO:0000256" key="7">
    <source>
        <dbReference type="PIRNR" id="PIRNR000296"/>
    </source>
</evidence>
<evidence type="ECO:0000256" key="5">
    <source>
        <dbReference type="ARBA" id="ARBA00023002"/>
    </source>
</evidence>
<dbReference type="GO" id="GO:0004601">
    <property type="term" value="F:peroxidase activity"/>
    <property type="evidence" value="ECO:0007669"/>
    <property type="project" value="UniProtKB-KW"/>
</dbReference>
<name>A0ABT3NTP4_9PROT</name>
<feature type="chain" id="PRO_5045525017" description="Catalase-related peroxidase" evidence="8">
    <location>
        <begin position="22"/>
        <end position="325"/>
    </location>
</feature>
<dbReference type="PROSITE" id="PS51402">
    <property type="entry name" value="CATALASE_3"/>
    <property type="match status" value="1"/>
</dbReference>
<dbReference type="Proteomes" id="UP001526430">
    <property type="component" value="Unassembled WGS sequence"/>
</dbReference>
<dbReference type="CDD" id="cd08153">
    <property type="entry name" value="srpA_like"/>
    <property type="match status" value="1"/>
</dbReference>
<comment type="caution">
    <text evidence="10">The sequence shown here is derived from an EMBL/GenBank/DDBJ whole genome shotgun (WGS) entry which is preliminary data.</text>
</comment>
<dbReference type="SUPFAM" id="SSF56634">
    <property type="entry name" value="Heme-dependent catalase-like"/>
    <property type="match status" value="1"/>
</dbReference>
<accession>A0ABT3NTP4</accession>
<dbReference type="PANTHER" id="PTHR11465">
    <property type="entry name" value="CATALASE"/>
    <property type="match status" value="1"/>
</dbReference>
<reference evidence="10 11" key="1">
    <citation type="submission" date="2022-10" db="EMBL/GenBank/DDBJ databases">
        <title>Roseococcus glaciei nov., sp. nov., isolated from glacier.</title>
        <authorList>
            <person name="Liu Q."/>
            <person name="Xin Y.-H."/>
        </authorList>
    </citation>
    <scope>NUCLEOTIDE SEQUENCE [LARGE SCALE GENOMIC DNA]</scope>
    <source>
        <strain evidence="10 11">MDT2-1-1</strain>
    </source>
</reference>
<keyword evidence="6 7" id="KW-0408">Iron</keyword>
<dbReference type="Gene3D" id="1.20.1280.120">
    <property type="match status" value="1"/>
</dbReference>
<keyword evidence="3 7" id="KW-0349">Heme</keyword>
<proteinExistence type="inferred from homology"/>
<evidence type="ECO:0000256" key="6">
    <source>
        <dbReference type="ARBA" id="ARBA00023004"/>
    </source>
</evidence>
<evidence type="ECO:0000313" key="10">
    <source>
        <dbReference type="EMBL" id="MCW8085519.1"/>
    </source>
</evidence>
<dbReference type="RefSeq" id="WP_301589418.1">
    <property type="nucleotide sequence ID" value="NZ_JAPFQI010000003.1"/>
</dbReference>
<keyword evidence="4 7" id="KW-0479">Metal-binding</keyword>
<dbReference type="InterPro" id="IPR020835">
    <property type="entry name" value="Catalase_sf"/>
</dbReference>
<evidence type="ECO:0000256" key="4">
    <source>
        <dbReference type="ARBA" id="ARBA00022723"/>
    </source>
</evidence>
<dbReference type="EC" id="1.11.1.-" evidence="7"/>
<dbReference type="SMART" id="SM01060">
    <property type="entry name" value="Catalase"/>
    <property type="match status" value="1"/>
</dbReference>
<sequence>MSARALALGFAALLLAGPAVAEPPAPEAIVDAFEAVLGPITTYRPSHPKGICASGHFVATPDGARHSVAPVFDGQRVEAIIRFGVAGASPRASDVARSTRSLAIRFETSQGDQWDMANISAPIFGARTPEMLVAGLLARRPGPNGQPDAEAVRRFVESNPESTRQGRWLAAVTPPASWATTPYWGVDAFRFKGAEGQERLVRWVFEPVAGTQRLSEEEMRARGTDFLAEEIRRRVAQGPVEFDMVLQFAQPGDDATDPTVAWPDDRPRATVGRLTVTAVEAGAGGPCDGISFMNLDMEPGVAFSDDPTLHARAAPYAVSLSRRTR</sequence>
<evidence type="ECO:0000313" key="11">
    <source>
        <dbReference type="Proteomes" id="UP001526430"/>
    </source>
</evidence>
<evidence type="ECO:0000256" key="3">
    <source>
        <dbReference type="ARBA" id="ARBA00022617"/>
    </source>
</evidence>
<comment type="cofactor">
    <cofactor evidence="7">
        <name>heme</name>
        <dbReference type="ChEBI" id="CHEBI:30413"/>
    </cofactor>
</comment>